<sequence>MKSTGMRKIVEILMAAVMVWSAFQIRNCAVIQRTTPFQGEFHWDILTYELLFLAAGFGLVAAIEKGIFKKHYNNEEK</sequence>
<organism evidence="2 3">
    <name type="scientific">Enterocloster alcoholdehydrogenati</name>
    <dbReference type="NCBI Taxonomy" id="2547410"/>
    <lineage>
        <taxon>Bacteria</taxon>
        <taxon>Bacillati</taxon>
        <taxon>Bacillota</taxon>
        <taxon>Clostridia</taxon>
        <taxon>Lachnospirales</taxon>
        <taxon>Lachnospiraceae</taxon>
        <taxon>Enterocloster</taxon>
    </lineage>
</organism>
<keyword evidence="1" id="KW-0812">Transmembrane</keyword>
<reference evidence="2 3" key="1">
    <citation type="submission" date="2024-04" db="EMBL/GenBank/DDBJ databases">
        <title>Defined microbial consortia suppress multidrug-resistant proinflammatory Enterobacteriaceae via ecological control.</title>
        <authorList>
            <person name="Furuichi M."/>
            <person name="Kawaguchi T."/>
            <person name="Pust M."/>
            <person name="Yasuma K."/>
            <person name="Plichta D."/>
            <person name="Hasegawa N."/>
            <person name="Ohya T."/>
            <person name="Bhattarai S."/>
            <person name="Sasajima S."/>
            <person name="Aoto Y."/>
            <person name="Tuganbaev T."/>
            <person name="Yaginuma M."/>
            <person name="Ueda M."/>
            <person name="Okahashi N."/>
            <person name="Amafuji K."/>
            <person name="Kiridooshi Y."/>
            <person name="Sugita K."/>
            <person name="Strazar M."/>
            <person name="Skelly A."/>
            <person name="Suda W."/>
            <person name="Hattori M."/>
            <person name="Nakamoto N."/>
            <person name="Caballero S."/>
            <person name="Norman J."/>
            <person name="Olle B."/>
            <person name="Tanoue T."/>
            <person name="Arita M."/>
            <person name="Bucci V."/>
            <person name="Atarashi K."/>
            <person name="Xavier R."/>
            <person name="Honda K."/>
        </authorList>
    </citation>
    <scope>NUCLEOTIDE SEQUENCE [LARGE SCALE GENOMIC DNA]</scope>
    <source>
        <strain evidence="3">f13</strain>
    </source>
</reference>
<keyword evidence="1" id="KW-0472">Membrane</keyword>
<feature type="transmembrane region" description="Helical" evidence="1">
    <location>
        <begin position="12"/>
        <end position="33"/>
    </location>
</feature>
<evidence type="ECO:0000256" key="1">
    <source>
        <dbReference type="SAM" id="Phobius"/>
    </source>
</evidence>
<evidence type="ECO:0000313" key="2">
    <source>
        <dbReference type="EMBL" id="GAA6270082.1"/>
    </source>
</evidence>
<evidence type="ECO:0000313" key="3">
    <source>
        <dbReference type="Proteomes" id="UP001600894"/>
    </source>
</evidence>
<dbReference type="Proteomes" id="UP001600894">
    <property type="component" value="Unassembled WGS sequence"/>
</dbReference>
<accession>A0ABQ0B1E7</accession>
<dbReference type="EMBL" id="BAABXL010000001">
    <property type="protein sequence ID" value="GAA6270082.1"/>
    <property type="molecule type" value="Genomic_DNA"/>
</dbReference>
<dbReference type="RefSeq" id="WP_176255406.1">
    <property type="nucleotide sequence ID" value="NZ_BAABXL010000001.1"/>
</dbReference>
<proteinExistence type="predicted"/>
<name>A0ABQ0B1E7_9FIRM</name>
<keyword evidence="1" id="KW-1133">Transmembrane helix</keyword>
<protein>
    <submittedName>
        <fullName evidence="2">Uncharacterized protein</fullName>
    </submittedName>
</protein>
<feature type="transmembrane region" description="Helical" evidence="1">
    <location>
        <begin position="45"/>
        <end position="63"/>
    </location>
</feature>
<comment type="caution">
    <text evidence="2">The sequence shown here is derived from an EMBL/GenBank/DDBJ whole genome shotgun (WGS) entry which is preliminary data.</text>
</comment>
<gene>
    <name evidence="2" type="ORF">F130042H8_31420</name>
</gene>
<keyword evidence="3" id="KW-1185">Reference proteome</keyword>